<evidence type="ECO:0000259" key="12">
    <source>
        <dbReference type="PROSITE" id="PS50234"/>
    </source>
</evidence>
<dbReference type="OMA" id="MEKCINI"/>
<dbReference type="FunFam" id="3.40.50.410:FF:000021">
    <property type="entry name" value="Collagen, type VI, alpha 3"/>
    <property type="match status" value="1"/>
</dbReference>
<feature type="domain" description="VWFA" evidence="12">
    <location>
        <begin position="799"/>
        <end position="972"/>
    </location>
</feature>
<dbReference type="SMART" id="SM00327">
    <property type="entry name" value="VWA"/>
    <property type="match status" value="8"/>
</dbReference>
<dbReference type="FunFam" id="3.40.50.410:FF:000004">
    <property type="entry name" value="collagen alpha-6(VI) chain"/>
    <property type="match status" value="4"/>
</dbReference>
<evidence type="ECO:0000256" key="2">
    <source>
        <dbReference type="ARBA" id="ARBA00022525"/>
    </source>
</evidence>
<dbReference type="CDD" id="cd01450">
    <property type="entry name" value="vWFA_subfamily_ECM"/>
    <property type="match status" value="3"/>
</dbReference>
<dbReference type="Proteomes" id="UP000002279">
    <property type="component" value="Unplaced"/>
</dbReference>
<keyword evidence="3" id="KW-0272">Extracellular matrix</keyword>
<evidence type="ECO:0000256" key="4">
    <source>
        <dbReference type="ARBA" id="ARBA00022729"/>
    </source>
</evidence>
<organism evidence="13 14">
    <name type="scientific">Ornithorhynchus anatinus</name>
    <name type="common">Duckbill platypus</name>
    <dbReference type="NCBI Taxonomy" id="9258"/>
    <lineage>
        <taxon>Eukaryota</taxon>
        <taxon>Metazoa</taxon>
        <taxon>Chordata</taxon>
        <taxon>Craniata</taxon>
        <taxon>Vertebrata</taxon>
        <taxon>Euteleostomi</taxon>
        <taxon>Mammalia</taxon>
        <taxon>Monotremata</taxon>
        <taxon>Ornithorhynchidae</taxon>
        <taxon>Ornithorhynchus</taxon>
    </lineage>
</organism>
<evidence type="ECO:0000256" key="5">
    <source>
        <dbReference type="ARBA" id="ARBA00022737"/>
    </source>
</evidence>
<dbReference type="CDD" id="cd01472">
    <property type="entry name" value="vWA_collagen"/>
    <property type="match status" value="3"/>
</dbReference>
<evidence type="ECO:0000256" key="7">
    <source>
        <dbReference type="ARBA" id="ARBA00023119"/>
    </source>
</evidence>
<keyword evidence="6" id="KW-0130">Cell adhesion</keyword>
<feature type="domain" description="VWFA" evidence="12">
    <location>
        <begin position="426"/>
        <end position="600"/>
    </location>
</feature>
<dbReference type="InParanoid" id="F7C483"/>
<feature type="domain" description="VWFA" evidence="12">
    <location>
        <begin position="219"/>
        <end position="401"/>
    </location>
</feature>
<evidence type="ECO:0000313" key="14">
    <source>
        <dbReference type="Proteomes" id="UP000002279"/>
    </source>
</evidence>
<dbReference type="STRING" id="9258.ENSOANP00000010789"/>
<evidence type="ECO:0000256" key="3">
    <source>
        <dbReference type="ARBA" id="ARBA00022530"/>
    </source>
</evidence>
<evidence type="ECO:0000256" key="8">
    <source>
        <dbReference type="ARBA" id="ARBA00023180"/>
    </source>
</evidence>
<dbReference type="GeneTree" id="ENSGT00940000155619"/>
<dbReference type="SUPFAM" id="SSF53300">
    <property type="entry name" value="vWA-like"/>
    <property type="match status" value="9"/>
</dbReference>
<feature type="domain" description="VWFA" evidence="12">
    <location>
        <begin position="612"/>
        <end position="781"/>
    </location>
</feature>
<evidence type="ECO:0000256" key="11">
    <source>
        <dbReference type="ARBA" id="ARBA00044000"/>
    </source>
</evidence>
<evidence type="ECO:0000256" key="9">
    <source>
        <dbReference type="ARBA" id="ARBA00023278"/>
    </source>
</evidence>
<proteinExistence type="inferred from homology"/>
<feature type="domain" description="VWFA" evidence="12">
    <location>
        <begin position="1523"/>
        <end position="1668"/>
    </location>
</feature>
<keyword evidence="4" id="KW-0732">Signal</keyword>
<evidence type="ECO:0000256" key="6">
    <source>
        <dbReference type="ARBA" id="ARBA00022889"/>
    </source>
</evidence>
<dbReference type="PANTHER" id="PTHR24020">
    <property type="entry name" value="COLLAGEN ALPHA"/>
    <property type="match status" value="1"/>
</dbReference>
<dbReference type="Pfam" id="PF00092">
    <property type="entry name" value="VWA"/>
    <property type="match status" value="8"/>
</dbReference>
<dbReference type="Ensembl" id="ENSOANT00000010791.3">
    <property type="protein sequence ID" value="ENSOANP00000010789.3"/>
    <property type="gene ID" value="ENSOANG00000006760.4"/>
</dbReference>
<dbReference type="FunFam" id="3.40.50.410:FF:000003">
    <property type="entry name" value="Collagen type VI alpha 3 chain"/>
    <property type="match status" value="2"/>
</dbReference>
<keyword evidence="7" id="KW-0176">Collagen</keyword>
<dbReference type="Bgee" id="ENSOANG00000006760">
    <property type="expression patterns" value="Expressed in ovary and 2 other cell types or tissues"/>
</dbReference>
<keyword evidence="14" id="KW-1185">Reference proteome</keyword>
<keyword evidence="5" id="KW-0677">Repeat</keyword>
<keyword evidence="8" id="KW-0325">Glycoprotein</keyword>
<dbReference type="InterPro" id="IPR050525">
    <property type="entry name" value="ECM_Assembly_Org"/>
</dbReference>
<name>F7C483_ORNAN</name>
<feature type="domain" description="VWFA" evidence="12">
    <location>
        <begin position="18"/>
        <end position="197"/>
    </location>
</feature>
<dbReference type="GO" id="GO:0005589">
    <property type="term" value="C:collagen type VI trimer"/>
    <property type="evidence" value="ECO:0007669"/>
    <property type="project" value="UniProtKB-ARBA"/>
</dbReference>
<reference evidence="13" key="1">
    <citation type="submission" date="2025-08" db="UniProtKB">
        <authorList>
            <consortium name="Ensembl"/>
        </authorList>
    </citation>
    <scope>IDENTIFICATION</scope>
    <source>
        <strain evidence="13">Glennie</strain>
    </source>
</reference>
<evidence type="ECO:0000256" key="1">
    <source>
        <dbReference type="ARBA" id="ARBA00004498"/>
    </source>
</evidence>
<feature type="domain" description="VWFA" evidence="12">
    <location>
        <begin position="990"/>
        <end position="1161"/>
    </location>
</feature>
<comment type="function">
    <text evidence="10">Collagen VI acts as a cell-binding protein.</text>
</comment>
<dbReference type="PRINTS" id="PR00453">
    <property type="entry name" value="VWFADOMAIN"/>
</dbReference>
<reference evidence="13" key="2">
    <citation type="submission" date="2025-09" db="UniProtKB">
        <authorList>
            <consortium name="Ensembl"/>
        </authorList>
    </citation>
    <scope>IDENTIFICATION</scope>
    <source>
        <strain evidence="13">Glennie</strain>
    </source>
</reference>
<keyword evidence="2" id="KW-0964">Secreted</keyword>
<dbReference type="PANTHER" id="PTHR24020:SF86">
    <property type="entry name" value="COLLAGEN, TYPE VI, ALPHA 4"/>
    <property type="match status" value="1"/>
</dbReference>
<dbReference type="GO" id="GO:0007155">
    <property type="term" value="P:cell adhesion"/>
    <property type="evidence" value="ECO:0007669"/>
    <property type="project" value="UniProtKB-KW"/>
</dbReference>
<feature type="domain" description="VWFA" evidence="12">
    <location>
        <begin position="1729"/>
        <end position="1923"/>
    </location>
</feature>
<comment type="subcellular location">
    <subcellularLocation>
        <location evidence="1">Secreted</location>
        <location evidence="1">Extracellular space</location>
        <location evidence="1">Extracellular matrix</location>
    </subcellularLocation>
</comment>
<dbReference type="eggNOG" id="KOG3544">
    <property type="taxonomic scope" value="Eukaryota"/>
</dbReference>
<dbReference type="InterPro" id="IPR002035">
    <property type="entry name" value="VWF_A"/>
</dbReference>
<keyword evidence="9" id="KW-0379">Hydroxylation</keyword>
<comment type="similarity">
    <text evidence="11">Belongs to the type VI collagen family.</text>
</comment>
<dbReference type="PROSITE" id="PS50234">
    <property type="entry name" value="VWFA"/>
    <property type="match status" value="8"/>
</dbReference>
<sequence>HPCRIVFSQVLSAPEFADVVFLVDSSDNLGSKAFPFVKMFINKMINALPIEASKYRIAVAQYSDDLHSEFLLNTFKSKNPMLNYLKKNFAFRGGSPRLGQALQRAHKTYFSGLTGGRDAKQFPPVLVVLASGPSEDEVEAPAKALQRDGVKIISLGMSAASDRVLKAMATPQYDFHLPKIRDVGMFSSNMTQIIKNIVKDQAGKDDTPLEACKTSSLADIAFLVEESVPGNGRNFENLQTFLKETLSSLDVKENCTRIALVTYGTRTHVISSLRNDTTQEELLQEIENLSPKAGKAFIGAAINVTRKEIFSRGAGSRKSQGVQQIAVLITHRSSEDSVSEAALSLRREGVTVFAIGIKGANETQLDWIVSYPPERYVSTLKTYSDLAIHHGLFLKKLQNEIRYKGSVLSEQTVRLQSGCVETEEADIYFLIDGSGSIRRRDFQDIKTFLNGVIKMFSIAPHKVRIGAVQYSTLIRVEFYIDQYSNQVNLQKAIEGITQYKNRTYTGEALKYMLKLFQDPQWQRGPHVPRHLIILTDGKSDDSVDEPARMLRDAGVNIFAVGVKDAKTAQLQAIAGSEERVYCVQNFDALGALKDVVVRDLCFEEACKMMEADIVFLVDSSGSIGADNFEKMKTFMKNVVNRTKIGADQVQVGLVQFSDINKEEFQLNQYNTKSGVSDAIDRLSQIGRGTLTGSALTFVSDYFHVSKGARPNVKKFLVLLTDGKSQDAVKEAAIALRQGGVTVYSVGVFGSEYSELEEISGSSDMVFYVENFDFLDRVVDVLFFDVCSLYDDCKRIQVLDVVFVIDNSGSLSETQYESIINFTIHLVNRSDVGSDGVQFGALKYSDDPQILFYLNKHTTRSGIIKDLREAKQVRGRTYTAKALRHSNMFFMEENGSRLRRGVKQILIVITDGESHDRYELSASAKALRDKGIIIYAVGVAGAKETELLDIAGSQDKYFYVDSFEKLKDIYKSITNFACGNSQEECNIQEADLVFLCDGSTSISQADFDYMKEFLIEVTNNLDIQPFKVQVGMAQFSHDYQEEFKLNRFSNRLLLTDRINKTIKTEGGTSIGKALRKVRSYFKPDGGSRINAGISQILLLITDGQSQDPVASAAEELRRLGVEILTVGVGDVNLDQLLQITGSPDNILTVGKFQEVKKVKKRVIRNICRPPEKIRCCVDVVVGFDISSYQNGQLLFQDQPLLESYLLELLRPVSHLKGVSCEAGSLTQVRIAFQVQNADRPFTPKFQVYSENILKDLKRVRVTGPTHLSGHFLHSLWDTFQNQSSAQSKVVLVFSDGLKSDEENVLTLEEKSDELRKAGLNALFIISLSRALRSEDIQGIEFGKGFEYRTHLTIGMNGLGSMLSTLVANVAERTCCCEFCKCSGDQGVKGSPGPAASKVLQDLIFCFPYMGGSSVFCFLQPLQAIGVAPIGCRSFFEEKYTHFHTVFYYSQGSPGSRGSPGDHGPKGVRGDPVSCHNTIIAAVFYTQLIKALLLWTLKKITFFSCHTSSPDFLPGKPDCPAYPTELVFAIDMSRVVTERRFSETKDMIVSIVNDTKIRTRNCPVGARVSVVSYGTKTRNHIRLSDHYQKKKLIEEINKIAYERTTRDQNLGQAMRFVAKNLFKRTLRGANVRRIAVFFSHGLPADPLTLATATMEFSALNIIPVVLAFSDERAVQDAFELDDSGTFQLISVLTTGSSGAAEKLQLCTLCYDPCFPTGCVINPRPPVTSYVDAAFLLDAPESMGFSAFEEMRAFLTTVLDNFDITSEPGISVQGDRVAVLSHAPPGYLPNTEECPVKVEFDLVTYNNLRQMKSHLQESFQQLDGDAFIGHALRWTVDNIFLGTPNPRKNRVIFVVTTGKTSSLDKEVLKKESLRAKCQGYAIFVFSMGPAHGDEELEDLASHPLDHHLVRLGRIHKPDFDYIVRFIKPFIVSVRRAVNQYPSTDIMEKCINISSQITAPPEVEDFLQEHTIL</sequence>
<dbReference type="Gene3D" id="3.40.50.410">
    <property type="entry name" value="von Willebrand factor, type A domain"/>
    <property type="match status" value="8"/>
</dbReference>
<dbReference type="HOGENOM" id="CLU_001732_0_0_1"/>
<protein>
    <recommendedName>
        <fullName evidence="12">VWFA domain-containing protein</fullName>
    </recommendedName>
</protein>
<accession>F7C483</accession>
<evidence type="ECO:0000313" key="13">
    <source>
        <dbReference type="Ensembl" id="ENSOANP00000010789.3"/>
    </source>
</evidence>
<evidence type="ECO:0000256" key="10">
    <source>
        <dbReference type="ARBA" id="ARBA00043858"/>
    </source>
</evidence>
<dbReference type="InterPro" id="IPR036465">
    <property type="entry name" value="vWFA_dom_sf"/>
</dbReference>